<dbReference type="AlphaFoldDB" id="A0A2T7PIM8"/>
<proteinExistence type="predicted"/>
<comment type="caution">
    <text evidence="1">The sequence shown here is derived from an EMBL/GenBank/DDBJ whole genome shotgun (WGS) entry which is preliminary data.</text>
</comment>
<reference evidence="1 2" key="1">
    <citation type="submission" date="2018-04" db="EMBL/GenBank/DDBJ databases">
        <title>The genome of golden apple snail Pomacea canaliculata provides insight into stress tolerance and invasive adaptation.</title>
        <authorList>
            <person name="Liu C."/>
            <person name="Liu B."/>
            <person name="Ren Y."/>
            <person name="Zhang Y."/>
            <person name="Wang H."/>
            <person name="Li S."/>
            <person name="Jiang F."/>
            <person name="Yin L."/>
            <person name="Zhang G."/>
            <person name="Qian W."/>
            <person name="Fan W."/>
        </authorList>
    </citation>
    <scope>NUCLEOTIDE SEQUENCE [LARGE SCALE GENOMIC DNA]</scope>
    <source>
        <strain evidence="1">SZHN2017</strain>
        <tissue evidence="1">Muscle</tissue>
    </source>
</reference>
<dbReference type="EMBL" id="PZQS01000003">
    <property type="protein sequence ID" value="PVD33281.1"/>
    <property type="molecule type" value="Genomic_DNA"/>
</dbReference>
<accession>A0A2T7PIM8</accession>
<dbReference type="Proteomes" id="UP000245119">
    <property type="component" value="Linkage Group LG3"/>
</dbReference>
<evidence type="ECO:0000313" key="2">
    <source>
        <dbReference type="Proteomes" id="UP000245119"/>
    </source>
</evidence>
<keyword evidence="2" id="KW-1185">Reference proteome</keyword>
<gene>
    <name evidence="1" type="ORF">C0Q70_04534</name>
</gene>
<sequence length="186" mass="20054">MCFAAARAVTLKILHTPCIPGISSLPPSTRPRGFETLPQTLASNYRTVSRSQAAHENDKCDNVASCLPPDPTSGDPTELCSIFLKSVACMGDALDACRRIPNFSEDLLAESEARIMELRTELTALNCVDDATFSEPMLDDSTYSQVESDMSDMSDRVDTRPGAASHVLVNTAVIVLTSCISLLHTT</sequence>
<protein>
    <submittedName>
        <fullName evidence="1">Uncharacterized protein</fullName>
    </submittedName>
</protein>
<name>A0A2T7PIM8_POMCA</name>
<organism evidence="1 2">
    <name type="scientific">Pomacea canaliculata</name>
    <name type="common">Golden apple snail</name>
    <dbReference type="NCBI Taxonomy" id="400727"/>
    <lineage>
        <taxon>Eukaryota</taxon>
        <taxon>Metazoa</taxon>
        <taxon>Spiralia</taxon>
        <taxon>Lophotrochozoa</taxon>
        <taxon>Mollusca</taxon>
        <taxon>Gastropoda</taxon>
        <taxon>Caenogastropoda</taxon>
        <taxon>Architaenioglossa</taxon>
        <taxon>Ampullarioidea</taxon>
        <taxon>Ampullariidae</taxon>
        <taxon>Pomacea</taxon>
    </lineage>
</organism>
<evidence type="ECO:0000313" key="1">
    <source>
        <dbReference type="EMBL" id="PVD33281.1"/>
    </source>
</evidence>